<dbReference type="Proteomes" id="UP000243342">
    <property type="component" value="Unassembled WGS sequence"/>
</dbReference>
<keyword evidence="2" id="KW-1185">Reference proteome</keyword>
<evidence type="ECO:0000313" key="2">
    <source>
        <dbReference type="Proteomes" id="UP000243342"/>
    </source>
</evidence>
<reference evidence="1 2" key="1">
    <citation type="submission" date="2016-10" db="EMBL/GenBank/DDBJ databases">
        <title>Genome sequence of Streptomyces gilvigriseus MUSC 26.</title>
        <authorList>
            <person name="Lee L.-H."/>
            <person name="Ser H.-L."/>
        </authorList>
    </citation>
    <scope>NUCLEOTIDE SEQUENCE [LARGE SCALE GENOMIC DNA]</scope>
    <source>
        <strain evidence="1 2">MUSC 26</strain>
    </source>
</reference>
<evidence type="ECO:0000313" key="1">
    <source>
        <dbReference type="EMBL" id="OIV36834.1"/>
    </source>
</evidence>
<sequence>MAIAWATRSIQWSAAVDQYGEMYANAAKVGGLGEGETVYYSYETGEPYLGPMPGTGESS</sequence>
<accession>A0A1J7CB10</accession>
<organism evidence="1 2">
    <name type="scientific">Mangrovactinospora gilvigrisea</name>
    <dbReference type="NCBI Taxonomy" id="1428644"/>
    <lineage>
        <taxon>Bacteria</taxon>
        <taxon>Bacillati</taxon>
        <taxon>Actinomycetota</taxon>
        <taxon>Actinomycetes</taxon>
        <taxon>Kitasatosporales</taxon>
        <taxon>Streptomycetaceae</taxon>
        <taxon>Mangrovactinospora</taxon>
    </lineage>
</organism>
<gene>
    <name evidence="1" type="ORF">BIV57_14315</name>
</gene>
<comment type="caution">
    <text evidence="1">The sequence shown here is derived from an EMBL/GenBank/DDBJ whole genome shotgun (WGS) entry which is preliminary data.</text>
</comment>
<protein>
    <submittedName>
        <fullName evidence="1">Uncharacterized protein</fullName>
    </submittedName>
</protein>
<dbReference type="RefSeq" id="WP_071657235.1">
    <property type="nucleotide sequence ID" value="NZ_MLCF01000074.1"/>
</dbReference>
<dbReference type="AlphaFoldDB" id="A0A1J7CB10"/>
<dbReference type="EMBL" id="MLCF01000074">
    <property type="protein sequence ID" value="OIV36834.1"/>
    <property type="molecule type" value="Genomic_DNA"/>
</dbReference>
<name>A0A1J7CB10_9ACTN</name>
<dbReference type="STRING" id="1428644.BIV57_14315"/>
<proteinExistence type="predicted"/>